<gene>
    <name evidence="3" type="ORF">HNQ80_005227</name>
</gene>
<evidence type="ECO:0008006" key="5">
    <source>
        <dbReference type="Google" id="ProtNLM"/>
    </source>
</evidence>
<dbReference type="AlphaFoldDB" id="A0A841L0B4"/>
<dbReference type="PANTHER" id="PTHR35604">
    <property type="entry name" value="TRANSPOSASE INSH FOR INSERTION SEQUENCE ELEMENT IS5A-RELATED"/>
    <property type="match status" value="1"/>
</dbReference>
<dbReference type="Pfam" id="PF13751">
    <property type="entry name" value="DDE_Tnp_1_6"/>
    <property type="match status" value="1"/>
</dbReference>
<dbReference type="InterPro" id="IPR025668">
    <property type="entry name" value="Tnp_DDE_dom"/>
</dbReference>
<dbReference type="RefSeq" id="WP_184314079.1">
    <property type="nucleotide sequence ID" value="NZ_JACHEN010000070.1"/>
</dbReference>
<evidence type="ECO:0000313" key="3">
    <source>
        <dbReference type="EMBL" id="MBB6219047.1"/>
    </source>
</evidence>
<protein>
    <recommendedName>
        <fullName evidence="5">Transposase</fullName>
    </recommendedName>
</protein>
<comment type="caution">
    <text evidence="3">The sequence shown here is derived from an EMBL/GenBank/DDBJ whole genome shotgun (WGS) entry which is preliminary data.</text>
</comment>
<organism evidence="3 4">
    <name type="scientific">Anaerosolibacter carboniphilus</name>
    <dbReference type="NCBI Taxonomy" id="1417629"/>
    <lineage>
        <taxon>Bacteria</taxon>
        <taxon>Bacillati</taxon>
        <taxon>Bacillota</taxon>
        <taxon>Clostridia</taxon>
        <taxon>Peptostreptococcales</taxon>
        <taxon>Thermotaleaceae</taxon>
        <taxon>Anaerosolibacter</taxon>
    </lineage>
</organism>
<dbReference type="NCBIfam" id="NF033551">
    <property type="entry name" value="transpos_IS1182"/>
    <property type="match status" value="1"/>
</dbReference>
<proteinExistence type="predicted"/>
<dbReference type="InterPro" id="IPR008490">
    <property type="entry name" value="Transposase_InsH_N"/>
</dbReference>
<dbReference type="Pfam" id="PF05598">
    <property type="entry name" value="DUF772"/>
    <property type="match status" value="1"/>
</dbReference>
<accession>A0A841L0B4</accession>
<dbReference type="EMBL" id="JACHEN010000070">
    <property type="protein sequence ID" value="MBB6219047.1"/>
    <property type="molecule type" value="Genomic_DNA"/>
</dbReference>
<evidence type="ECO:0000313" key="4">
    <source>
        <dbReference type="Proteomes" id="UP000579281"/>
    </source>
</evidence>
<sequence>MLNNQQELVFSKYLALYDILIPEDDIHRQIKELVDFSFVLDEITENYSDSMGRTAENPIRMFKYLMLKDMNELSDKDLIKRTRTDMAFKFFLDLSPEETNLIHPTTLTKFRRLRLKNEDLLDKLIQKTIELAIEKGIDLGKALIVDATHTHARYRQRSMEEVLLERAKRLRRDVYQVDESMKVHFPKKLVEPTLEEVIAYCESIAQVVESHPQLCVRENISKRLNYLREGLSDTESALDEAGDSQARTGYKTKDDSFFGYKTHIGLSENRLITAAVITSGEKPDGSELQRLIEKSQSSGMEVSEVIGDTAYSGKDNLRYAKENEIKLIAKLNPVISNGVRQADDDFAFNKDADLFVCPTGHLAIRKAKTGTKKTNKNQTMTYYFDIEKCKVCPRKSGCYKEGAKSKSYSVSIKSDLHLEQKTFEETEYFKDRNRQRYMIEAKNSELKNQHGYDVAISSGIFGIRIQGAVSIFNVNIKRILTILSEKSK</sequence>
<dbReference type="PANTHER" id="PTHR35604:SF2">
    <property type="entry name" value="TRANSPOSASE INSH FOR INSERTION SEQUENCE ELEMENT IS5A-RELATED"/>
    <property type="match status" value="1"/>
</dbReference>
<reference evidence="3 4" key="1">
    <citation type="submission" date="2020-08" db="EMBL/GenBank/DDBJ databases">
        <title>Genomic Encyclopedia of Type Strains, Phase IV (KMG-IV): sequencing the most valuable type-strain genomes for metagenomic binning, comparative biology and taxonomic classification.</title>
        <authorList>
            <person name="Goeker M."/>
        </authorList>
    </citation>
    <scope>NUCLEOTIDE SEQUENCE [LARGE SCALE GENOMIC DNA]</scope>
    <source>
        <strain evidence="3 4">DSM 103526</strain>
    </source>
</reference>
<evidence type="ECO:0000259" key="1">
    <source>
        <dbReference type="Pfam" id="PF05598"/>
    </source>
</evidence>
<name>A0A841L0B4_9FIRM</name>
<feature type="domain" description="Transposase InsH N-terminal" evidence="1">
    <location>
        <begin position="18"/>
        <end position="112"/>
    </location>
</feature>
<evidence type="ECO:0000259" key="2">
    <source>
        <dbReference type="Pfam" id="PF13751"/>
    </source>
</evidence>
<dbReference type="Proteomes" id="UP000579281">
    <property type="component" value="Unassembled WGS sequence"/>
</dbReference>
<dbReference type="InterPro" id="IPR047629">
    <property type="entry name" value="IS1182_transpos"/>
</dbReference>
<keyword evidence="4" id="KW-1185">Reference proteome</keyword>
<feature type="domain" description="Transposase DDE" evidence="2">
    <location>
        <begin position="356"/>
        <end position="479"/>
    </location>
</feature>